<keyword evidence="1" id="KW-0472">Membrane</keyword>
<feature type="non-terminal residue" evidence="2">
    <location>
        <position position="68"/>
    </location>
</feature>
<dbReference type="AlphaFoldDB" id="A0A382YLD6"/>
<sequence>MTSMSDFDAPKKPAWVGALVPVLLVLASAGLYWFLSARGEGGGGDPPNGGSTQSLGTKLVNGKTYYLF</sequence>
<accession>A0A382YLD6</accession>
<feature type="transmembrane region" description="Helical" evidence="1">
    <location>
        <begin position="14"/>
        <end position="35"/>
    </location>
</feature>
<reference evidence="2" key="1">
    <citation type="submission" date="2018-05" db="EMBL/GenBank/DDBJ databases">
        <authorList>
            <person name="Lanie J.A."/>
            <person name="Ng W.-L."/>
            <person name="Kazmierczak K.M."/>
            <person name="Andrzejewski T.M."/>
            <person name="Davidsen T.M."/>
            <person name="Wayne K.J."/>
            <person name="Tettelin H."/>
            <person name="Glass J.I."/>
            <person name="Rusch D."/>
            <person name="Podicherti R."/>
            <person name="Tsui H.-C.T."/>
            <person name="Winkler M.E."/>
        </authorList>
    </citation>
    <scope>NUCLEOTIDE SEQUENCE</scope>
</reference>
<gene>
    <name evidence="2" type="ORF">METZ01_LOCUS436946</name>
</gene>
<keyword evidence="1" id="KW-0812">Transmembrane</keyword>
<keyword evidence="1" id="KW-1133">Transmembrane helix</keyword>
<evidence type="ECO:0000313" key="2">
    <source>
        <dbReference type="EMBL" id="SVD84092.1"/>
    </source>
</evidence>
<name>A0A382YLD6_9ZZZZ</name>
<proteinExistence type="predicted"/>
<organism evidence="2">
    <name type="scientific">marine metagenome</name>
    <dbReference type="NCBI Taxonomy" id="408172"/>
    <lineage>
        <taxon>unclassified sequences</taxon>
        <taxon>metagenomes</taxon>
        <taxon>ecological metagenomes</taxon>
    </lineage>
</organism>
<evidence type="ECO:0000256" key="1">
    <source>
        <dbReference type="SAM" id="Phobius"/>
    </source>
</evidence>
<protein>
    <submittedName>
        <fullName evidence="2">Uncharacterized protein</fullName>
    </submittedName>
</protein>
<dbReference type="EMBL" id="UINC01176795">
    <property type="protein sequence ID" value="SVD84092.1"/>
    <property type="molecule type" value="Genomic_DNA"/>
</dbReference>